<gene>
    <name evidence="2" type="ORF">BDV26DRAFT_154887</name>
</gene>
<sequence length="141" mass="15357">MDNSLHSDVQKIDWPGILSLAVTIVQLILFIQTLQPGQFQQARMLYITGIGSIFSLTIFFWIEACWAPHPLLPLAPMKSTFGGYCLSQFLILAGRTGLLTSVVPYFTRTDIGGDITTLLAGGMLLIGLPVGGILANHIVKR</sequence>
<dbReference type="EMBL" id="ML736189">
    <property type="protein sequence ID" value="KAE8379795.1"/>
    <property type="molecule type" value="Genomic_DNA"/>
</dbReference>
<accession>A0A5N7BDD8</accession>
<organism evidence="2 3">
    <name type="scientific">Aspergillus bertholletiae</name>
    <dbReference type="NCBI Taxonomy" id="1226010"/>
    <lineage>
        <taxon>Eukaryota</taxon>
        <taxon>Fungi</taxon>
        <taxon>Dikarya</taxon>
        <taxon>Ascomycota</taxon>
        <taxon>Pezizomycotina</taxon>
        <taxon>Eurotiomycetes</taxon>
        <taxon>Eurotiomycetidae</taxon>
        <taxon>Eurotiales</taxon>
        <taxon>Aspergillaceae</taxon>
        <taxon>Aspergillus</taxon>
        <taxon>Aspergillus subgen. Circumdati</taxon>
    </lineage>
</organism>
<feature type="transmembrane region" description="Helical" evidence="1">
    <location>
        <begin position="43"/>
        <end position="61"/>
    </location>
</feature>
<evidence type="ECO:0000256" key="1">
    <source>
        <dbReference type="SAM" id="Phobius"/>
    </source>
</evidence>
<evidence type="ECO:0000313" key="3">
    <source>
        <dbReference type="Proteomes" id="UP000326198"/>
    </source>
</evidence>
<evidence type="ECO:0008006" key="4">
    <source>
        <dbReference type="Google" id="ProtNLM"/>
    </source>
</evidence>
<dbReference type="OrthoDB" id="4470453at2759"/>
<feature type="transmembrane region" description="Helical" evidence="1">
    <location>
        <begin position="12"/>
        <end position="31"/>
    </location>
</feature>
<dbReference type="Proteomes" id="UP000326198">
    <property type="component" value="Unassembled WGS sequence"/>
</dbReference>
<protein>
    <recommendedName>
        <fullName evidence="4">Major facilitator superfamily domain-containing protein</fullName>
    </recommendedName>
</protein>
<name>A0A5N7BDD8_9EURO</name>
<evidence type="ECO:0000313" key="2">
    <source>
        <dbReference type="EMBL" id="KAE8379795.1"/>
    </source>
</evidence>
<keyword evidence="1" id="KW-0472">Membrane</keyword>
<proteinExistence type="predicted"/>
<keyword evidence="1" id="KW-0812">Transmembrane</keyword>
<dbReference type="AlphaFoldDB" id="A0A5N7BDD8"/>
<keyword evidence="1" id="KW-1133">Transmembrane helix</keyword>
<keyword evidence="3" id="KW-1185">Reference proteome</keyword>
<feature type="transmembrane region" description="Helical" evidence="1">
    <location>
        <begin position="118"/>
        <end position="139"/>
    </location>
</feature>
<reference evidence="2 3" key="1">
    <citation type="submission" date="2019-04" db="EMBL/GenBank/DDBJ databases">
        <title>Friends and foes A comparative genomics studyof 23 Aspergillus species from section Flavi.</title>
        <authorList>
            <consortium name="DOE Joint Genome Institute"/>
            <person name="Kjaerbolling I."/>
            <person name="Vesth T."/>
            <person name="Frisvad J.C."/>
            <person name="Nybo J.L."/>
            <person name="Theobald S."/>
            <person name="Kildgaard S."/>
            <person name="Isbrandt T."/>
            <person name="Kuo A."/>
            <person name="Sato A."/>
            <person name="Lyhne E.K."/>
            <person name="Kogle M.E."/>
            <person name="Wiebenga A."/>
            <person name="Kun R.S."/>
            <person name="Lubbers R.J."/>
            <person name="Makela M.R."/>
            <person name="Barry K."/>
            <person name="Chovatia M."/>
            <person name="Clum A."/>
            <person name="Daum C."/>
            <person name="Haridas S."/>
            <person name="He G."/>
            <person name="LaButti K."/>
            <person name="Lipzen A."/>
            <person name="Mondo S."/>
            <person name="Riley R."/>
            <person name="Salamov A."/>
            <person name="Simmons B.A."/>
            <person name="Magnuson J.K."/>
            <person name="Henrissat B."/>
            <person name="Mortensen U.H."/>
            <person name="Larsen T.O."/>
            <person name="Devries R.P."/>
            <person name="Grigoriev I.V."/>
            <person name="Machida M."/>
            <person name="Baker S.E."/>
            <person name="Andersen M.R."/>
        </authorList>
    </citation>
    <scope>NUCLEOTIDE SEQUENCE [LARGE SCALE GENOMIC DNA]</scope>
    <source>
        <strain evidence="2 3">IBT 29228</strain>
    </source>
</reference>